<evidence type="ECO:0000313" key="5">
    <source>
        <dbReference type="Proteomes" id="UP001219901"/>
    </source>
</evidence>
<dbReference type="GO" id="GO:0016616">
    <property type="term" value="F:oxidoreductase activity, acting on the CH-OH group of donors, NAD or NADP as acceptor"/>
    <property type="evidence" value="ECO:0007669"/>
    <property type="project" value="TreeGrafter"/>
</dbReference>
<evidence type="ECO:0000256" key="1">
    <source>
        <dbReference type="ARBA" id="ARBA00006484"/>
    </source>
</evidence>
<dbReference type="InterPro" id="IPR036291">
    <property type="entry name" value="NAD(P)-bd_dom_sf"/>
</dbReference>
<keyword evidence="5" id="KW-1185">Reference proteome</keyword>
<evidence type="ECO:0000256" key="2">
    <source>
        <dbReference type="ARBA" id="ARBA00023002"/>
    </source>
</evidence>
<reference evidence="5 6" key="1">
    <citation type="submission" date="2019-11" db="EMBL/GenBank/DDBJ databases">
        <authorList>
            <person name="Cho J.-C."/>
        </authorList>
    </citation>
    <scope>NUCLEOTIDE SEQUENCE [LARGE SCALE GENOMIC DNA]</scope>
    <source>
        <strain evidence="4 5">JH1073</strain>
        <strain evidence="3 6">JH702</strain>
    </source>
</reference>
<dbReference type="Proteomes" id="UP001321249">
    <property type="component" value="Unassembled WGS sequence"/>
</dbReference>
<dbReference type="InterPro" id="IPR002347">
    <property type="entry name" value="SDR_fam"/>
</dbReference>
<dbReference type="Gene3D" id="3.40.50.720">
    <property type="entry name" value="NAD(P)-binding Rossmann-like Domain"/>
    <property type="match status" value="1"/>
</dbReference>
<accession>A0AAJ5ZD74</accession>
<dbReference type="SUPFAM" id="SSF51735">
    <property type="entry name" value="NAD(P)-binding Rossmann-fold domains"/>
    <property type="match status" value="1"/>
</dbReference>
<evidence type="ECO:0000313" key="4">
    <source>
        <dbReference type="EMBL" id="WFG38815.1"/>
    </source>
</evidence>
<dbReference type="AlphaFoldDB" id="A0AAJ5ZD74"/>
<dbReference type="PANTHER" id="PTHR42760">
    <property type="entry name" value="SHORT-CHAIN DEHYDROGENASES/REDUCTASES FAMILY MEMBER"/>
    <property type="match status" value="1"/>
</dbReference>
<dbReference type="RefSeq" id="WP_342822098.1">
    <property type="nucleotide sequence ID" value="NZ_CP046146.1"/>
</dbReference>
<protein>
    <submittedName>
        <fullName evidence="4">SDR family oxidoreductase</fullName>
    </submittedName>
</protein>
<gene>
    <name evidence="3" type="ORF">GKO46_05210</name>
    <name evidence="4" type="ORF">GKO48_04050</name>
</gene>
<sequence>MSPETTKRGLDIFSLKGKSALVTGAAGLIGSEISAAMSAAGANMVLVDQLSADEISSKFAAKSDNSNGPTLAISTDITNPESVESMTTQAAERFGSVDVLVHLAAIDAKFDADAPDGADGRFETFPLDLWKRSIDVNVTGTFNVTQSIARQMLKQKSGNIILTASTYSLVGPNNDLYNSPTGNPMVKPVDYVATKSFIPNYTRYLATHYAKQGIRVNCVTPHGVENDNPEWFKENFAKMSPMGRMSSASELSGPFVFLASDASSYMTGSTLVVDGGWTAW</sequence>
<organism evidence="4 5">
    <name type="scientific">Candidatus Lucifugimonas marina</name>
    <dbReference type="NCBI Taxonomy" id="3038979"/>
    <lineage>
        <taxon>Bacteria</taxon>
        <taxon>Bacillati</taxon>
        <taxon>Chloroflexota</taxon>
        <taxon>Dehalococcoidia</taxon>
        <taxon>SAR202 cluster</taxon>
        <taxon>Candidatus Lucifugimonadales</taxon>
        <taxon>Candidatus Lucifugimonadaceae</taxon>
        <taxon>Candidatus Lucifugimonas</taxon>
    </lineage>
</organism>
<reference evidence="5" key="3">
    <citation type="submission" date="2023-06" db="EMBL/GenBank/DDBJ databases">
        <title>Pangenomics reveal diversification of enzyme families and niche specialization in globally abundant SAR202 bacteria.</title>
        <authorList>
            <person name="Saw J.H.W."/>
        </authorList>
    </citation>
    <scope>NUCLEOTIDE SEQUENCE [LARGE SCALE GENOMIC DNA]</scope>
    <source>
        <strain evidence="5">JH1073</strain>
    </source>
</reference>
<dbReference type="PANTHER" id="PTHR42760:SF133">
    <property type="entry name" value="3-OXOACYL-[ACYL-CARRIER-PROTEIN] REDUCTASE"/>
    <property type="match status" value="1"/>
</dbReference>
<dbReference type="Pfam" id="PF13561">
    <property type="entry name" value="adh_short_C2"/>
    <property type="match status" value="1"/>
</dbReference>
<proteinExistence type="inferred from homology"/>
<reference evidence="4" key="2">
    <citation type="journal article" date="2023" name="Nat. Commun.">
        <title>Cultivation of marine bacteria of the SAR202 clade.</title>
        <authorList>
            <person name="Lim Y."/>
            <person name="Seo J.H."/>
            <person name="Giovannoni S.J."/>
            <person name="Kang I."/>
            <person name="Cho J.C."/>
        </authorList>
    </citation>
    <scope>NUCLEOTIDE SEQUENCE</scope>
    <source>
        <strain evidence="4">JH1073</strain>
    </source>
</reference>
<keyword evidence="2" id="KW-0560">Oxidoreductase</keyword>
<comment type="similarity">
    <text evidence="1">Belongs to the short-chain dehydrogenases/reductases (SDR) family.</text>
</comment>
<name>A0AAJ5ZD74_9CHLR</name>
<dbReference type="EMBL" id="CP046147">
    <property type="protein sequence ID" value="WFG38815.1"/>
    <property type="molecule type" value="Genomic_DNA"/>
</dbReference>
<evidence type="ECO:0000313" key="3">
    <source>
        <dbReference type="EMBL" id="MDG0866471.1"/>
    </source>
</evidence>
<dbReference type="FunFam" id="3.40.50.720:FF:000084">
    <property type="entry name" value="Short-chain dehydrogenase reductase"/>
    <property type="match status" value="1"/>
</dbReference>
<dbReference type="PRINTS" id="PR00081">
    <property type="entry name" value="GDHRDH"/>
</dbReference>
<dbReference type="Proteomes" id="UP001219901">
    <property type="component" value="Chromosome"/>
</dbReference>
<evidence type="ECO:0000313" key="6">
    <source>
        <dbReference type="Proteomes" id="UP001321249"/>
    </source>
</evidence>
<dbReference type="EMBL" id="WMBE01000001">
    <property type="protein sequence ID" value="MDG0866471.1"/>
    <property type="molecule type" value="Genomic_DNA"/>
</dbReference>